<feature type="region of interest" description="Disordered" evidence="3">
    <location>
        <begin position="69"/>
        <end position="91"/>
    </location>
</feature>
<feature type="compositionally biased region" description="Acidic residues" evidence="3">
    <location>
        <begin position="203"/>
        <end position="212"/>
    </location>
</feature>
<evidence type="ECO:0000313" key="6">
    <source>
        <dbReference type="Proteomes" id="UP001157974"/>
    </source>
</evidence>
<dbReference type="InterPro" id="IPR039845">
    <property type="entry name" value="FAM192A"/>
</dbReference>
<dbReference type="InterPro" id="IPR019331">
    <property type="entry name" value="FAM192A/Fyv6_N"/>
</dbReference>
<accession>A0AAV8UER3</accession>
<dbReference type="Proteomes" id="UP001157974">
    <property type="component" value="Unassembled WGS sequence"/>
</dbReference>
<organism evidence="5 6">
    <name type="scientific">Rhodosorus marinus</name>
    <dbReference type="NCBI Taxonomy" id="101924"/>
    <lineage>
        <taxon>Eukaryota</taxon>
        <taxon>Rhodophyta</taxon>
        <taxon>Stylonematophyceae</taxon>
        <taxon>Stylonematales</taxon>
        <taxon>Stylonemataceae</taxon>
        <taxon>Rhodosorus</taxon>
    </lineage>
</organism>
<reference evidence="5 6" key="1">
    <citation type="journal article" date="2023" name="Nat. Commun.">
        <title>Origin of minicircular mitochondrial genomes in red algae.</title>
        <authorList>
            <person name="Lee Y."/>
            <person name="Cho C.H."/>
            <person name="Lee Y.M."/>
            <person name="Park S.I."/>
            <person name="Yang J.H."/>
            <person name="West J.A."/>
            <person name="Bhattacharya D."/>
            <person name="Yoon H.S."/>
        </authorList>
    </citation>
    <scope>NUCLEOTIDE SEQUENCE [LARGE SCALE GENOMIC DNA]</scope>
    <source>
        <strain evidence="5 6">CCMP1338</strain>
        <tissue evidence="5">Whole cell</tissue>
    </source>
</reference>
<comment type="subcellular location">
    <subcellularLocation>
        <location evidence="1">Nucleus</location>
    </subcellularLocation>
</comment>
<feature type="region of interest" description="Disordered" evidence="3">
    <location>
        <begin position="172"/>
        <end position="212"/>
    </location>
</feature>
<gene>
    <name evidence="5" type="ORF">NDN08_000241</name>
</gene>
<keyword evidence="2" id="KW-0539">Nucleus</keyword>
<evidence type="ECO:0000313" key="5">
    <source>
        <dbReference type="EMBL" id="KAJ8900944.1"/>
    </source>
</evidence>
<evidence type="ECO:0000256" key="2">
    <source>
        <dbReference type="ARBA" id="ARBA00023242"/>
    </source>
</evidence>
<dbReference type="PANTHER" id="PTHR13495:SF0">
    <property type="entry name" value="PSME3-INTERACTING PROTEIN"/>
    <property type="match status" value="1"/>
</dbReference>
<dbReference type="Pfam" id="PF10187">
    <property type="entry name" value="FAM192A_Fyv6_N"/>
    <property type="match status" value="1"/>
</dbReference>
<proteinExistence type="predicted"/>
<evidence type="ECO:0000256" key="1">
    <source>
        <dbReference type="ARBA" id="ARBA00004123"/>
    </source>
</evidence>
<keyword evidence="6" id="KW-1185">Reference proteome</keyword>
<dbReference type="EMBL" id="JAMWBK010000013">
    <property type="protein sequence ID" value="KAJ8900944.1"/>
    <property type="molecule type" value="Genomic_DNA"/>
</dbReference>
<feature type="domain" description="FAM192A/Fyv6 N-terminal" evidence="4">
    <location>
        <begin position="46"/>
        <end position="122"/>
    </location>
</feature>
<comment type="caution">
    <text evidence="5">The sequence shown here is derived from an EMBL/GenBank/DDBJ whole genome shotgun (WGS) entry which is preliminary data.</text>
</comment>
<dbReference type="GO" id="GO:0005634">
    <property type="term" value="C:nucleus"/>
    <property type="evidence" value="ECO:0007669"/>
    <property type="project" value="UniProtKB-SubCell"/>
</dbReference>
<sequence length="212" mass="23609">MSPKEADRPAYEVFASAADDKKPAAKYDKFVSAGKTLDGVGNLDEKEAVKEPHPNEGRALFEVLQEAKTKKQEEWEKDHNPFQPPKALDEEDATFLEETEQAERTKQHELKEEVDKQMASFRSAKQKFVYHALEEDVPDEALKQPPSIPIPPKDDHDRILMPKRLSVVKVITKPKQGASAESQTKTKAPPPSALLQGLASYGSEDDSSSEAD</sequence>
<dbReference type="PANTHER" id="PTHR13495">
    <property type="entry name" value="NEFA-INTERACTING NUCLEAR PROTEIN NIP30"/>
    <property type="match status" value="1"/>
</dbReference>
<feature type="region of interest" description="Disordered" evidence="3">
    <location>
        <begin position="137"/>
        <end position="159"/>
    </location>
</feature>
<feature type="compositionally biased region" description="Basic and acidic residues" evidence="3">
    <location>
        <begin position="69"/>
        <end position="80"/>
    </location>
</feature>
<protein>
    <recommendedName>
        <fullName evidence="4">FAM192A/Fyv6 N-terminal domain-containing protein</fullName>
    </recommendedName>
</protein>
<evidence type="ECO:0000259" key="4">
    <source>
        <dbReference type="Pfam" id="PF10187"/>
    </source>
</evidence>
<name>A0AAV8UER3_9RHOD</name>
<evidence type="ECO:0000256" key="3">
    <source>
        <dbReference type="SAM" id="MobiDB-lite"/>
    </source>
</evidence>
<dbReference type="AlphaFoldDB" id="A0AAV8UER3"/>